<dbReference type="GO" id="GO:0003676">
    <property type="term" value="F:nucleic acid binding"/>
    <property type="evidence" value="ECO:0007669"/>
    <property type="project" value="InterPro"/>
</dbReference>
<name>A0A5K4F435_SCHMA</name>
<accession>A0A5K4F435</accession>
<dbReference type="InterPro" id="IPR012677">
    <property type="entry name" value="Nucleotide-bd_a/b_plait_sf"/>
</dbReference>
<organism evidence="1 2">
    <name type="scientific">Schistosoma mansoni</name>
    <name type="common">Blood fluke</name>
    <dbReference type="NCBI Taxonomy" id="6183"/>
    <lineage>
        <taxon>Eukaryota</taxon>
        <taxon>Metazoa</taxon>
        <taxon>Spiralia</taxon>
        <taxon>Lophotrochozoa</taxon>
        <taxon>Platyhelminthes</taxon>
        <taxon>Trematoda</taxon>
        <taxon>Digenea</taxon>
        <taxon>Strigeidida</taxon>
        <taxon>Schistosomatoidea</taxon>
        <taxon>Schistosomatidae</taxon>
        <taxon>Schistosoma</taxon>
    </lineage>
</organism>
<dbReference type="AlphaFoldDB" id="A0A5K4F435"/>
<dbReference type="InParanoid" id="A0A5K4F435"/>
<evidence type="ECO:0000313" key="1">
    <source>
        <dbReference type="Proteomes" id="UP000008854"/>
    </source>
</evidence>
<reference evidence="2" key="2">
    <citation type="submission" date="2019-11" db="UniProtKB">
        <authorList>
            <consortium name="WormBaseParasite"/>
        </authorList>
    </citation>
    <scope>IDENTIFICATION</scope>
    <source>
        <strain evidence="2">Puerto Rican</strain>
    </source>
</reference>
<protein>
    <submittedName>
        <fullName evidence="2">RRM domain-containing protein</fullName>
    </submittedName>
</protein>
<evidence type="ECO:0000313" key="2">
    <source>
        <dbReference type="WBParaSite" id="Smp_314660.1"/>
    </source>
</evidence>
<reference evidence="1" key="1">
    <citation type="journal article" date="2012" name="PLoS Negl. Trop. Dis.">
        <title>A systematically improved high quality genome and transcriptome of the human blood fluke Schistosoma mansoni.</title>
        <authorList>
            <person name="Protasio A.V."/>
            <person name="Tsai I.J."/>
            <person name="Babbage A."/>
            <person name="Nichol S."/>
            <person name="Hunt M."/>
            <person name="Aslett M.A."/>
            <person name="De Silva N."/>
            <person name="Velarde G.S."/>
            <person name="Anderson T.J."/>
            <person name="Clark R.C."/>
            <person name="Davidson C."/>
            <person name="Dillon G.P."/>
            <person name="Holroyd N.E."/>
            <person name="LoVerde P.T."/>
            <person name="Lloyd C."/>
            <person name="McQuillan J."/>
            <person name="Oliveira G."/>
            <person name="Otto T.D."/>
            <person name="Parker-Manuel S.J."/>
            <person name="Quail M.A."/>
            <person name="Wilson R.A."/>
            <person name="Zerlotini A."/>
            <person name="Dunne D.W."/>
            <person name="Berriman M."/>
        </authorList>
    </citation>
    <scope>NUCLEOTIDE SEQUENCE [LARGE SCALE GENOMIC DNA]</scope>
    <source>
        <strain evidence="1">Puerto Rican</strain>
    </source>
</reference>
<proteinExistence type="predicted"/>
<dbReference type="SUPFAM" id="SSF54928">
    <property type="entry name" value="RNA-binding domain, RBD"/>
    <property type="match status" value="1"/>
</dbReference>
<keyword evidence="1" id="KW-1185">Reference proteome</keyword>
<sequence>MATITCFNTSGICSDLTEMNGDPHRIWLGCLPKCITEFSVLQLAKQFGELSDLYFPVHKTGDMQGSTVGYCFLTYRLVDDDMKAWKV</sequence>
<dbReference type="WBParaSite" id="Smp_314660.1">
    <property type="protein sequence ID" value="Smp_314660.1"/>
    <property type="gene ID" value="Smp_314660"/>
</dbReference>
<dbReference type="InterPro" id="IPR035979">
    <property type="entry name" value="RBD_domain_sf"/>
</dbReference>
<dbReference type="STRING" id="6183.A0A5K4F435"/>
<dbReference type="Proteomes" id="UP000008854">
    <property type="component" value="Unassembled WGS sequence"/>
</dbReference>
<dbReference type="Gene3D" id="3.30.70.330">
    <property type="match status" value="1"/>
</dbReference>